<evidence type="ECO:0000313" key="2">
    <source>
        <dbReference type="EMBL" id="KAE9019292.1"/>
    </source>
</evidence>
<comment type="caution">
    <text evidence="2">The sequence shown here is derived from an EMBL/GenBank/DDBJ whole genome shotgun (WGS) entry which is preliminary data.</text>
</comment>
<organism evidence="2 3">
    <name type="scientific">Phytophthora fragariae</name>
    <dbReference type="NCBI Taxonomy" id="53985"/>
    <lineage>
        <taxon>Eukaryota</taxon>
        <taxon>Sar</taxon>
        <taxon>Stramenopiles</taxon>
        <taxon>Oomycota</taxon>
        <taxon>Peronosporomycetes</taxon>
        <taxon>Peronosporales</taxon>
        <taxon>Peronosporaceae</taxon>
        <taxon>Phytophthora</taxon>
    </lineage>
</organism>
<accession>A0A6A3LIT2</accession>
<proteinExistence type="predicted"/>
<dbReference type="AlphaFoldDB" id="A0A6A3LIT2"/>
<evidence type="ECO:0000256" key="1">
    <source>
        <dbReference type="SAM" id="MobiDB-lite"/>
    </source>
</evidence>
<dbReference type="EMBL" id="QXFW01000240">
    <property type="protein sequence ID" value="KAE9019292.1"/>
    <property type="molecule type" value="Genomic_DNA"/>
</dbReference>
<sequence>MKQPLQKMKDEKAAEDQRAYLSYSFSRSTGRRKAEHEQDDLKLWSQTAFGKAQEKKSKELKELGVVPPPQASTAEQAEWCVRRSVSDRKRRRNEPTSTR</sequence>
<gene>
    <name evidence="2" type="ORF">PF011_g5891</name>
</gene>
<feature type="region of interest" description="Disordered" evidence="1">
    <location>
        <begin position="67"/>
        <end position="99"/>
    </location>
</feature>
<dbReference type="Proteomes" id="UP000460718">
    <property type="component" value="Unassembled WGS sequence"/>
</dbReference>
<evidence type="ECO:0000313" key="3">
    <source>
        <dbReference type="Proteomes" id="UP000460718"/>
    </source>
</evidence>
<name>A0A6A3LIT2_9STRA</name>
<reference evidence="2 3" key="1">
    <citation type="submission" date="2018-09" db="EMBL/GenBank/DDBJ databases">
        <title>Genomic investigation of the strawberry pathogen Phytophthora fragariae indicates pathogenicity is determined by transcriptional variation in three key races.</title>
        <authorList>
            <person name="Adams T.M."/>
            <person name="Armitage A.D."/>
            <person name="Sobczyk M.K."/>
            <person name="Bates H.J."/>
            <person name="Dunwell J.M."/>
            <person name="Nellist C.F."/>
            <person name="Harrison R.J."/>
        </authorList>
    </citation>
    <scope>NUCLEOTIDE SEQUENCE [LARGE SCALE GENOMIC DNA]</scope>
    <source>
        <strain evidence="2 3">SCRP245</strain>
    </source>
</reference>
<protein>
    <submittedName>
        <fullName evidence="2">Uncharacterized protein</fullName>
    </submittedName>
</protein>